<gene>
    <name evidence="4" type="primary">LOC112286216</name>
    <name evidence="3" type="ORF">PHYPA_012881</name>
</gene>
<dbReference type="Gramene" id="Pp3c9_18590V3.1">
    <property type="protein sequence ID" value="Pp3c9_18590V3.1"/>
    <property type="gene ID" value="Pp3c9_18590"/>
</dbReference>
<feature type="domain" description="SAP" evidence="2">
    <location>
        <begin position="13"/>
        <end position="47"/>
    </location>
</feature>
<evidence type="ECO:0000256" key="1">
    <source>
        <dbReference type="SAM" id="MobiDB-lite"/>
    </source>
</evidence>
<dbReference type="InterPro" id="IPR034257">
    <property type="entry name" value="Acinus_RRM"/>
</dbReference>
<reference evidence="3 5" key="1">
    <citation type="journal article" date="2008" name="Science">
        <title>The Physcomitrella genome reveals evolutionary insights into the conquest of land by plants.</title>
        <authorList>
            <person name="Rensing S."/>
            <person name="Lang D."/>
            <person name="Zimmer A."/>
            <person name="Terry A."/>
            <person name="Salamov A."/>
            <person name="Shapiro H."/>
            <person name="Nishiyama T."/>
            <person name="Perroud P.-F."/>
            <person name="Lindquist E."/>
            <person name="Kamisugi Y."/>
            <person name="Tanahashi T."/>
            <person name="Sakakibara K."/>
            <person name="Fujita T."/>
            <person name="Oishi K."/>
            <person name="Shin-I T."/>
            <person name="Kuroki Y."/>
            <person name="Toyoda A."/>
            <person name="Suzuki Y."/>
            <person name="Hashimoto A."/>
            <person name="Yamaguchi K."/>
            <person name="Sugano A."/>
            <person name="Kohara Y."/>
            <person name="Fujiyama A."/>
            <person name="Anterola A."/>
            <person name="Aoki S."/>
            <person name="Ashton N."/>
            <person name="Barbazuk W.B."/>
            <person name="Barker E."/>
            <person name="Bennetzen J."/>
            <person name="Bezanilla M."/>
            <person name="Blankenship R."/>
            <person name="Cho S.H."/>
            <person name="Dutcher S."/>
            <person name="Estelle M."/>
            <person name="Fawcett J.A."/>
            <person name="Gundlach H."/>
            <person name="Hanada K."/>
            <person name="Heyl A."/>
            <person name="Hicks K.A."/>
            <person name="Hugh J."/>
            <person name="Lohr M."/>
            <person name="Mayer K."/>
            <person name="Melkozernov A."/>
            <person name="Murata T."/>
            <person name="Nelson D."/>
            <person name="Pils B."/>
            <person name="Prigge M."/>
            <person name="Reiss B."/>
            <person name="Renner T."/>
            <person name="Rombauts S."/>
            <person name="Rushton P."/>
            <person name="Sanderfoot A."/>
            <person name="Schween G."/>
            <person name="Shiu S.-H."/>
            <person name="Stueber K."/>
            <person name="Theodoulou F.L."/>
            <person name="Tu H."/>
            <person name="Van de Peer Y."/>
            <person name="Verrier P.J."/>
            <person name="Waters E."/>
            <person name="Wood A."/>
            <person name="Yang L."/>
            <person name="Cove D."/>
            <person name="Cuming A."/>
            <person name="Hasebe M."/>
            <person name="Lucas S."/>
            <person name="Mishler D.B."/>
            <person name="Reski R."/>
            <person name="Grigoriev I."/>
            <person name="Quatrano R.S."/>
            <person name="Boore J.L."/>
        </authorList>
    </citation>
    <scope>NUCLEOTIDE SEQUENCE [LARGE SCALE GENOMIC DNA]</scope>
    <source>
        <strain evidence="4 5">cv. Gransden 2004</strain>
    </source>
</reference>
<feature type="compositionally biased region" description="Basic and acidic residues" evidence="1">
    <location>
        <begin position="664"/>
        <end position="684"/>
    </location>
</feature>
<dbReference type="SUPFAM" id="SSF68906">
    <property type="entry name" value="SAP domain"/>
    <property type="match status" value="1"/>
</dbReference>
<evidence type="ECO:0000313" key="3">
    <source>
        <dbReference type="EMBL" id="PNR48405.1"/>
    </source>
</evidence>
<dbReference type="PANTHER" id="PTHR47031:SF3">
    <property type="entry name" value="SAP DOMAIN-CONTAINING PROTEIN"/>
    <property type="match status" value="1"/>
</dbReference>
<reference evidence="3 5" key="2">
    <citation type="journal article" date="2018" name="Plant J.">
        <title>The Physcomitrella patens chromosome-scale assembly reveals moss genome structure and evolution.</title>
        <authorList>
            <person name="Lang D."/>
            <person name="Ullrich K.K."/>
            <person name="Murat F."/>
            <person name="Fuchs J."/>
            <person name="Jenkins J."/>
            <person name="Haas F.B."/>
            <person name="Piednoel M."/>
            <person name="Gundlach H."/>
            <person name="Van Bel M."/>
            <person name="Meyberg R."/>
            <person name="Vives C."/>
            <person name="Morata J."/>
            <person name="Symeonidi A."/>
            <person name="Hiss M."/>
            <person name="Muchero W."/>
            <person name="Kamisugi Y."/>
            <person name="Saleh O."/>
            <person name="Blanc G."/>
            <person name="Decker E.L."/>
            <person name="van Gessel N."/>
            <person name="Grimwood J."/>
            <person name="Hayes R.D."/>
            <person name="Graham S.W."/>
            <person name="Gunter L.E."/>
            <person name="McDaniel S.F."/>
            <person name="Hoernstein S.N.W."/>
            <person name="Larsson A."/>
            <person name="Li F.W."/>
            <person name="Perroud P.F."/>
            <person name="Phillips J."/>
            <person name="Ranjan P."/>
            <person name="Rokshar D.S."/>
            <person name="Rothfels C.J."/>
            <person name="Schneider L."/>
            <person name="Shu S."/>
            <person name="Stevenson D.W."/>
            <person name="Thummler F."/>
            <person name="Tillich M."/>
            <person name="Villarreal Aguilar J.C."/>
            <person name="Widiez T."/>
            <person name="Wong G.K."/>
            <person name="Wymore A."/>
            <person name="Zhang Y."/>
            <person name="Zimmer A.D."/>
            <person name="Quatrano R.S."/>
            <person name="Mayer K.F.X."/>
            <person name="Goodstein D."/>
            <person name="Casacuberta J.M."/>
            <person name="Vandepoele K."/>
            <person name="Reski R."/>
            <person name="Cuming A.C."/>
            <person name="Tuskan G.A."/>
            <person name="Maumus F."/>
            <person name="Salse J."/>
            <person name="Schmutz J."/>
            <person name="Rensing S.A."/>
        </authorList>
    </citation>
    <scope>NUCLEOTIDE SEQUENCE [LARGE SCALE GENOMIC DNA]</scope>
    <source>
        <strain evidence="4 5">cv. Gransden 2004</strain>
    </source>
</reference>
<dbReference type="Pfam" id="PF16294">
    <property type="entry name" value="RSB_motif"/>
    <property type="match status" value="1"/>
</dbReference>
<dbReference type="InterPro" id="IPR003034">
    <property type="entry name" value="SAP_dom"/>
</dbReference>
<dbReference type="EnsemblPlants" id="Pp3c9_18590V3.2">
    <property type="protein sequence ID" value="Pp3c9_18590V3.2"/>
    <property type="gene ID" value="Pp3c9_18590"/>
</dbReference>
<keyword evidence="5" id="KW-1185">Reference proteome</keyword>
<dbReference type="GO" id="GO:0003676">
    <property type="term" value="F:nucleic acid binding"/>
    <property type="evidence" value="ECO:0007669"/>
    <property type="project" value="InterPro"/>
</dbReference>
<dbReference type="InterPro" id="IPR036361">
    <property type="entry name" value="SAP_dom_sf"/>
</dbReference>
<dbReference type="HOGENOM" id="CLU_014901_0_0_1"/>
<dbReference type="EnsemblPlants" id="Pp3c9_18590V3.1">
    <property type="protein sequence ID" value="Pp3c9_18590V3.1"/>
    <property type="gene ID" value="Pp3c9_18590"/>
</dbReference>
<dbReference type="Gramene" id="Pp3c9_18590V3.3">
    <property type="protein sequence ID" value="Pp3c9_18590V3.3"/>
    <property type="gene ID" value="Pp3c9_18590"/>
</dbReference>
<dbReference type="PROSITE" id="PS50800">
    <property type="entry name" value="SAP"/>
    <property type="match status" value="1"/>
</dbReference>
<organism evidence="3">
    <name type="scientific">Physcomitrium patens</name>
    <name type="common">Spreading-leaved earth moss</name>
    <name type="synonym">Physcomitrella patens</name>
    <dbReference type="NCBI Taxonomy" id="3218"/>
    <lineage>
        <taxon>Eukaryota</taxon>
        <taxon>Viridiplantae</taxon>
        <taxon>Streptophyta</taxon>
        <taxon>Embryophyta</taxon>
        <taxon>Bryophyta</taxon>
        <taxon>Bryophytina</taxon>
        <taxon>Bryopsida</taxon>
        <taxon>Funariidae</taxon>
        <taxon>Funariales</taxon>
        <taxon>Funariaceae</taxon>
        <taxon>Physcomitrium</taxon>
    </lineage>
</organism>
<dbReference type="OMA" id="DEDKHAN"/>
<feature type="compositionally biased region" description="Basic and acidic residues" evidence="1">
    <location>
        <begin position="138"/>
        <end position="148"/>
    </location>
</feature>
<sequence>MVTPSKALGNRTPEQLKVTELREELRKRGIQIKGLKKDLVDRLEDVLRQEEMEQQKTFETNGPAPVDSVLPDPVTPVKMKHSKDHAHAAVEEHAYNVVSGPAIAVTMDETEVPGSPKNIALPSEHPTEEPTVLSVPDAETKSQEEDTSFHSIAAEETEKSETASQNARVEADEIATASEVLVTQPVTAVGESREPVLEIAEDEDKHANRESPLEIKEDAVEEGVLAEVVLKVSNESLERKEEPQVQEVREEIIHTVHEEILSERSTDGVPAVGGVVDEAVGEEEEVVTRTVEKTVVTTAEDQIVSVVSKDLNDTGGQLIVQEERIVTTSTTVTSLEESATAVTTTEETSTTVVKSEEISTLVVAGEDLKRDAEVVETLECKSDDPMGEAPMEDVIKEADEATAAEKLNDGTLMDVDADSLKGSKRKGAVDGENTASEPTKRRRWNSTKGDGDGKGPGKEIQPLELLESTSRDAVISPNAPVSSAAALTPKSIPSDKLAVTRTAPVRMEASGNGESQKTRVVPPSAKPATTSLKIDRFLRPFTFKAVKELLALTGTVQDIWMDQIKTHCYVTYSSVEEATATRNALYNLQWPPQGGRLLTAEFVDPSDVKLRSDGDKASAAVASTPTVAPSTNASTPRGVMSANSKASTDGAASLPPPPPLPLPSKDKTNKQEVERTPTLDDLFRKTRSKPHIYYLPLTAQEVADKVAAKNREAATKPAAKA</sequence>
<feature type="region of interest" description="Disordered" evidence="1">
    <location>
        <begin position="609"/>
        <end position="685"/>
    </location>
</feature>
<evidence type="ECO:0000313" key="5">
    <source>
        <dbReference type="Proteomes" id="UP000006727"/>
    </source>
</evidence>
<dbReference type="Proteomes" id="UP000006727">
    <property type="component" value="Chromosome 9"/>
</dbReference>
<dbReference type="SUPFAM" id="SSF54928">
    <property type="entry name" value="RNA-binding domain, RBD"/>
    <property type="match status" value="1"/>
</dbReference>
<evidence type="ECO:0000259" key="2">
    <source>
        <dbReference type="PROSITE" id="PS50800"/>
    </source>
</evidence>
<dbReference type="Pfam" id="PF02037">
    <property type="entry name" value="SAP"/>
    <property type="match status" value="1"/>
</dbReference>
<reference evidence="4" key="3">
    <citation type="submission" date="2020-12" db="UniProtKB">
        <authorList>
            <consortium name="EnsemblPlants"/>
        </authorList>
    </citation>
    <scope>IDENTIFICATION</scope>
</reference>
<dbReference type="CDD" id="cd12432">
    <property type="entry name" value="RRM_ACINU"/>
    <property type="match status" value="1"/>
</dbReference>
<feature type="region of interest" description="Disordered" evidence="1">
    <location>
        <begin position="406"/>
        <end position="460"/>
    </location>
</feature>
<dbReference type="PANTHER" id="PTHR47031">
    <property type="entry name" value="SAP DNA-BINDING DOMAIN-CONTAINING PROTEIN"/>
    <property type="match status" value="1"/>
</dbReference>
<feature type="region of interest" description="Disordered" evidence="1">
    <location>
        <begin position="112"/>
        <end position="169"/>
    </location>
</feature>
<dbReference type="SMART" id="SM00513">
    <property type="entry name" value="SAP"/>
    <property type="match status" value="1"/>
</dbReference>
<dbReference type="eggNOG" id="KOG2416">
    <property type="taxonomic scope" value="Eukaryota"/>
</dbReference>
<dbReference type="InterPro" id="IPR035979">
    <property type="entry name" value="RBD_domain_sf"/>
</dbReference>
<protein>
    <recommendedName>
        <fullName evidence="2">SAP domain-containing protein</fullName>
    </recommendedName>
</protein>
<dbReference type="AlphaFoldDB" id="A9SKT2"/>
<evidence type="ECO:0000313" key="4">
    <source>
        <dbReference type="EnsemblPlants" id="Pp3c9_18590V3.1"/>
    </source>
</evidence>
<dbReference type="Gramene" id="Pp3c9_18590V3.2">
    <property type="protein sequence ID" value="Pp3c9_18590V3.2"/>
    <property type="gene ID" value="Pp3c9_18590"/>
</dbReference>
<dbReference type="EMBL" id="ABEU02000009">
    <property type="protein sequence ID" value="PNR48405.1"/>
    <property type="molecule type" value="Genomic_DNA"/>
</dbReference>
<dbReference type="STRING" id="3218.A9SKT2"/>
<feature type="compositionally biased region" description="Low complexity" evidence="1">
    <location>
        <begin position="617"/>
        <end position="631"/>
    </location>
</feature>
<dbReference type="InterPro" id="IPR032552">
    <property type="entry name" value="RSB_motif"/>
</dbReference>
<name>A9SKT2_PHYPA</name>
<dbReference type="OrthoDB" id="5348404at2759"/>
<proteinExistence type="predicted"/>
<dbReference type="FunCoup" id="A9SKT2">
    <property type="interactions" value="2037"/>
</dbReference>
<dbReference type="PaxDb" id="3218-PP1S89_173V6.1"/>
<dbReference type="Gene3D" id="1.10.720.30">
    <property type="entry name" value="SAP domain"/>
    <property type="match status" value="1"/>
</dbReference>
<dbReference type="EnsemblPlants" id="Pp3c9_18590V3.3">
    <property type="protein sequence ID" value="Pp3c9_18590V3.3"/>
    <property type="gene ID" value="Pp3c9_18590"/>
</dbReference>
<feature type="region of interest" description="Disordered" evidence="1">
    <location>
        <begin position="53"/>
        <end position="87"/>
    </location>
</feature>
<accession>A9SKT2</accession>